<proteinExistence type="predicted"/>
<sequence length="123" mass="13787">MTFIKFCRLPDVDVIHSSKVRSHVCCVVFDWNFKPQVNAGLRGKLILAVFHPRCKEEVEEGGWTMWQPLHPNPLYSCTSFGDWRAGVRSSCCVPKTNYKDPGPPPGGCMQGRAGESVIVSIHR</sequence>
<organism evidence="1 2">
    <name type="scientific">Pleuronectes platessa</name>
    <name type="common">European plaice</name>
    <dbReference type="NCBI Taxonomy" id="8262"/>
    <lineage>
        <taxon>Eukaryota</taxon>
        <taxon>Metazoa</taxon>
        <taxon>Chordata</taxon>
        <taxon>Craniata</taxon>
        <taxon>Vertebrata</taxon>
        <taxon>Euteleostomi</taxon>
        <taxon>Actinopterygii</taxon>
        <taxon>Neopterygii</taxon>
        <taxon>Teleostei</taxon>
        <taxon>Neoteleostei</taxon>
        <taxon>Acanthomorphata</taxon>
        <taxon>Carangaria</taxon>
        <taxon>Pleuronectiformes</taxon>
        <taxon>Pleuronectoidei</taxon>
        <taxon>Pleuronectidae</taxon>
        <taxon>Pleuronectes</taxon>
    </lineage>
</organism>
<dbReference type="EMBL" id="CADEAL010000524">
    <property type="protein sequence ID" value="CAB1421460.1"/>
    <property type="molecule type" value="Genomic_DNA"/>
</dbReference>
<accession>A0A9N7TYJ0</accession>
<dbReference type="Proteomes" id="UP001153269">
    <property type="component" value="Unassembled WGS sequence"/>
</dbReference>
<name>A0A9N7TYJ0_PLEPL</name>
<comment type="caution">
    <text evidence="1">The sequence shown here is derived from an EMBL/GenBank/DDBJ whole genome shotgun (WGS) entry which is preliminary data.</text>
</comment>
<evidence type="ECO:0000313" key="2">
    <source>
        <dbReference type="Proteomes" id="UP001153269"/>
    </source>
</evidence>
<keyword evidence="2" id="KW-1185">Reference proteome</keyword>
<dbReference type="AlphaFoldDB" id="A0A9N7TYJ0"/>
<gene>
    <name evidence="1" type="ORF">PLEPLA_LOCUS9342</name>
</gene>
<protein>
    <submittedName>
        <fullName evidence="1">Uncharacterized protein</fullName>
    </submittedName>
</protein>
<reference evidence="1" key="1">
    <citation type="submission" date="2020-03" db="EMBL/GenBank/DDBJ databases">
        <authorList>
            <person name="Weist P."/>
        </authorList>
    </citation>
    <scope>NUCLEOTIDE SEQUENCE</scope>
</reference>
<evidence type="ECO:0000313" key="1">
    <source>
        <dbReference type="EMBL" id="CAB1421460.1"/>
    </source>
</evidence>